<dbReference type="Gene3D" id="2.30.30.60">
    <property type="match status" value="1"/>
</dbReference>
<protein>
    <recommendedName>
        <fullName evidence="7">Small-conductance mechanosensitive channel</fullName>
    </recommendedName>
</protein>
<keyword evidence="7" id="KW-0406">Ion transport</keyword>
<evidence type="ECO:0000313" key="9">
    <source>
        <dbReference type="EMBL" id="GAA5164599.1"/>
    </source>
</evidence>
<evidence type="ECO:0000256" key="1">
    <source>
        <dbReference type="ARBA" id="ARBA00004651"/>
    </source>
</evidence>
<sequence>MENWVNDLNHILLQNIVPFGTRLAGAIVLWIVGGWVIKVVKALSRRGMAARGIDSTLIEYLESAIGVTLRVLLVIALLSLFGIETASFAALIAAAGVAIGMAWSGLLANFAAGVFLILLRPIRVGDFITAAGITGTVTEIGMFATTIDQPDNVRTVVGNNKLFADNIVNYSTNDFRRVDLTAQLAHGVDVHAAMAALKSRVAQIANVVQSPAPDVEILEFNAAGTKLVVRPYCHNKDYWQVYFDTNKTIMAVGGESGWPIPAPHQVMHQRQG</sequence>
<evidence type="ECO:0000313" key="10">
    <source>
        <dbReference type="Proteomes" id="UP001500547"/>
    </source>
</evidence>
<feature type="domain" description="Mechanosensitive ion channel MscS" evidence="8">
    <location>
        <begin position="106"/>
        <end position="171"/>
    </location>
</feature>
<dbReference type="InterPro" id="IPR008910">
    <property type="entry name" value="MSC_TM_helix"/>
</dbReference>
<comment type="similarity">
    <text evidence="2 7">Belongs to the MscS (TC 1.A.23) family.</text>
</comment>
<comment type="function">
    <text evidence="7">Mechanosensitive channel that participates in the regulation of osmotic pressure changes within the cell, opening in response to stretch forces in the membrane lipid bilayer, without the need for other proteins. Contributes to normal resistance to hypoosmotic shock. Forms an ion channel of 1.0 nanosiemens conductance with a slight preference for anions.</text>
</comment>
<feature type="transmembrane region" description="Helical" evidence="7">
    <location>
        <begin position="20"/>
        <end position="40"/>
    </location>
</feature>
<dbReference type="PANTHER" id="PTHR30221:SF3">
    <property type="entry name" value="SMALL-CONDUCTANCE MECHANOSENSITIVE CHANNEL"/>
    <property type="match status" value="1"/>
</dbReference>
<comment type="caution">
    <text evidence="9">The sequence shown here is derived from an EMBL/GenBank/DDBJ whole genome shotgun (WGS) entry which is preliminary data.</text>
</comment>
<dbReference type="SUPFAM" id="SSF82689">
    <property type="entry name" value="Mechanosensitive channel protein MscS (YggB), C-terminal domain"/>
    <property type="match status" value="1"/>
</dbReference>
<dbReference type="InterPro" id="IPR010920">
    <property type="entry name" value="LSM_dom_sf"/>
</dbReference>
<evidence type="ECO:0000256" key="6">
    <source>
        <dbReference type="ARBA" id="ARBA00023136"/>
    </source>
</evidence>
<keyword evidence="4 7" id="KW-0812">Transmembrane</keyword>
<dbReference type="RefSeq" id="WP_345532659.1">
    <property type="nucleotide sequence ID" value="NZ_BAABLD010000008.1"/>
</dbReference>
<dbReference type="Proteomes" id="UP001500547">
    <property type="component" value="Unassembled WGS sequence"/>
</dbReference>
<keyword evidence="7" id="KW-0997">Cell inner membrane</keyword>
<dbReference type="InterPro" id="IPR011066">
    <property type="entry name" value="MscS_channel_C_sf"/>
</dbReference>
<evidence type="ECO:0000256" key="2">
    <source>
        <dbReference type="ARBA" id="ARBA00008017"/>
    </source>
</evidence>
<dbReference type="SUPFAM" id="SSF50182">
    <property type="entry name" value="Sm-like ribonucleoproteins"/>
    <property type="match status" value="1"/>
</dbReference>
<keyword evidence="3" id="KW-1003">Cell membrane</keyword>
<evidence type="ECO:0000256" key="4">
    <source>
        <dbReference type="ARBA" id="ARBA00022692"/>
    </source>
</evidence>
<keyword evidence="7" id="KW-0813">Transport</keyword>
<dbReference type="EMBL" id="BAABLD010000008">
    <property type="protein sequence ID" value="GAA5164599.1"/>
    <property type="molecule type" value="Genomic_DNA"/>
</dbReference>
<name>A0ABP9QN91_9RHOO</name>
<dbReference type="Pfam" id="PF00924">
    <property type="entry name" value="MS_channel_2nd"/>
    <property type="match status" value="1"/>
</dbReference>
<keyword evidence="10" id="KW-1185">Reference proteome</keyword>
<comment type="subunit">
    <text evidence="7">Homoheptamer.</text>
</comment>
<dbReference type="Gene3D" id="3.30.70.100">
    <property type="match status" value="1"/>
</dbReference>
<proteinExistence type="inferred from homology"/>
<comment type="caution">
    <text evidence="7">Lacks conserved residue(s) required for the propagation of feature annotation.</text>
</comment>
<keyword evidence="5 7" id="KW-1133">Transmembrane helix</keyword>
<dbReference type="Gene3D" id="1.10.287.1260">
    <property type="match status" value="1"/>
</dbReference>
<keyword evidence="6 7" id="KW-0472">Membrane</keyword>
<dbReference type="SUPFAM" id="SSF82861">
    <property type="entry name" value="Mechanosensitive channel protein MscS (YggB), transmembrane region"/>
    <property type="match status" value="1"/>
</dbReference>
<accession>A0ABP9QN91</accession>
<dbReference type="InterPro" id="IPR011014">
    <property type="entry name" value="MscS_channel_TM-2"/>
</dbReference>
<feature type="transmembrane region" description="Helical" evidence="7">
    <location>
        <begin position="89"/>
        <end position="119"/>
    </location>
</feature>
<reference evidence="10" key="1">
    <citation type="journal article" date="2019" name="Int. J. Syst. Evol. Microbiol.">
        <title>The Global Catalogue of Microorganisms (GCM) 10K type strain sequencing project: providing services to taxonomists for standard genome sequencing and annotation.</title>
        <authorList>
            <consortium name="The Broad Institute Genomics Platform"/>
            <consortium name="The Broad Institute Genome Sequencing Center for Infectious Disease"/>
            <person name="Wu L."/>
            <person name="Ma J."/>
        </authorList>
    </citation>
    <scope>NUCLEOTIDE SEQUENCE [LARGE SCALE GENOMIC DNA]</scope>
    <source>
        <strain evidence="10">JCM 18715</strain>
    </source>
</reference>
<dbReference type="InterPro" id="IPR023408">
    <property type="entry name" value="MscS_beta-dom_sf"/>
</dbReference>
<evidence type="ECO:0000256" key="5">
    <source>
        <dbReference type="ARBA" id="ARBA00022989"/>
    </source>
</evidence>
<feature type="transmembrane region" description="Helical" evidence="7">
    <location>
        <begin position="60"/>
        <end position="83"/>
    </location>
</feature>
<dbReference type="InterPro" id="IPR006685">
    <property type="entry name" value="MscS_channel_2nd"/>
</dbReference>
<gene>
    <name evidence="9" type="ORF">GCM10025770_18820</name>
</gene>
<dbReference type="Pfam" id="PF05552">
    <property type="entry name" value="MS_channel_1st_1"/>
    <property type="match status" value="1"/>
</dbReference>
<dbReference type="PANTHER" id="PTHR30221">
    <property type="entry name" value="SMALL-CONDUCTANCE MECHANOSENSITIVE CHANNEL"/>
    <property type="match status" value="1"/>
</dbReference>
<evidence type="ECO:0000256" key="7">
    <source>
        <dbReference type="RuleBase" id="RU369025"/>
    </source>
</evidence>
<evidence type="ECO:0000256" key="3">
    <source>
        <dbReference type="ARBA" id="ARBA00022475"/>
    </source>
</evidence>
<organism evidence="9 10">
    <name type="scientific">Viridibacterium curvum</name>
    <dbReference type="NCBI Taxonomy" id="1101404"/>
    <lineage>
        <taxon>Bacteria</taxon>
        <taxon>Pseudomonadati</taxon>
        <taxon>Pseudomonadota</taxon>
        <taxon>Betaproteobacteria</taxon>
        <taxon>Rhodocyclales</taxon>
        <taxon>Rhodocyclaceae</taxon>
        <taxon>Viridibacterium</taxon>
    </lineage>
</organism>
<comment type="subcellular location">
    <subcellularLocation>
        <location evidence="7">Cell inner membrane</location>
        <topology evidence="7">Multi-pass membrane protein</topology>
    </subcellularLocation>
    <subcellularLocation>
        <location evidence="1">Cell membrane</location>
        <topology evidence="1">Multi-pass membrane protein</topology>
    </subcellularLocation>
</comment>
<dbReference type="InterPro" id="IPR045275">
    <property type="entry name" value="MscS_archaea/bacteria_type"/>
</dbReference>
<evidence type="ECO:0000259" key="8">
    <source>
        <dbReference type="Pfam" id="PF00924"/>
    </source>
</evidence>
<keyword evidence="7" id="KW-0407">Ion channel</keyword>